<feature type="domain" description="DUF6895" evidence="1">
    <location>
        <begin position="60"/>
        <end position="329"/>
    </location>
</feature>
<dbReference type="InterPro" id="IPR054190">
    <property type="entry name" value="DUF6895"/>
</dbReference>
<dbReference type="RefSeq" id="WP_199174253.1">
    <property type="nucleotide sequence ID" value="NZ_PEOG01000041.1"/>
</dbReference>
<keyword evidence="3" id="KW-1185">Reference proteome</keyword>
<dbReference type="Proteomes" id="UP000231501">
    <property type="component" value="Unassembled WGS sequence"/>
</dbReference>
<dbReference type="EMBL" id="PEOG01000041">
    <property type="protein sequence ID" value="PIM52268.1"/>
    <property type="molecule type" value="Genomic_DNA"/>
</dbReference>
<evidence type="ECO:0000313" key="3">
    <source>
        <dbReference type="Proteomes" id="UP000231501"/>
    </source>
</evidence>
<dbReference type="AlphaFoldDB" id="A0A2G9C775"/>
<comment type="caution">
    <text evidence="2">The sequence shown here is derived from an EMBL/GenBank/DDBJ whole genome shotgun (WGS) entry which is preliminary data.</text>
</comment>
<evidence type="ECO:0000259" key="1">
    <source>
        <dbReference type="Pfam" id="PF21836"/>
    </source>
</evidence>
<dbReference type="Pfam" id="PF21836">
    <property type="entry name" value="DUF6895"/>
    <property type="match status" value="1"/>
</dbReference>
<proteinExistence type="predicted"/>
<organism evidence="2 3">
    <name type="scientific">Roseateles chitinivorans</name>
    <dbReference type="NCBI Taxonomy" id="2917965"/>
    <lineage>
        <taxon>Bacteria</taxon>
        <taxon>Pseudomonadati</taxon>
        <taxon>Pseudomonadota</taxon>
        <taxon>Betaproteobacteria</taxon>
        <taxon>Burkholderiales</taxon>
        <taxon>Sphaerotilaceae</taxon>
        <taxon>Roseateles</taxon>
    </lineage>
</organism>
<accession>A0A2G9C775</accession>
<feature type="non-terminal residue" evidence="2">
    <location>
        <position position="350"/>
    </location>
</feature>
<evidence type="ECO:0000313" key="2">
    <source>
        <dbReference type="EMBL" id="PIM52268.1"/>
    </source>
</evidence>
<reference evidence="2 3" key="1">
    <citation type="submission" date="2017-11" db="EMBL/GenBank/DDBJ databases">
        <title>Draft genome sequence of Mitsuaria sp. HWN-4.</title>
        <authorList>
            <person name="Gundlapally S.R."/>
        </authorList>
    </citation>
    <scope>NUCLEOTIDE SEQUENCE [LARGE SCALE GENOMIC DNA]</scope>
    <source>
        <strain evidence="2 3">HWN-4</strain>
    </source>
</reference>
<protein>
    <recommendedName>
        <fullName evidence="1">DUF6895 domain-containing protein</fullName>
    </recommendedName>
</protein>
<name>A0A2G9C775_9BURK</name>
<gene>
    <name evidence="2" type="ORF">CS062_15370</name>
</gene>
<sequence>MSAVVPMPVVRPMVGRRSVATRRREDLLGRVHLAVRMARRSLKRALAEEEGPAIGISGRPDQPAPLVLAKVIGEAAMLLRMAASLRGEDETLDVESRLLAVQLVAPARGARVKARLCHDTGRALEHASAHLFLGDAGYPDEAFDRLLDELLEGELPGGAERLPNHQLECEWLDQIRRGRVEVEPIDAELLAATCIGWPLDVLACSTLDLYMFTHVVLYASDMGRRPVRLPRSVDEVLAEAEAALAAALDADNFDLAAELLWTWPMLDRPWSPAAVFAFDLLSKVQDELGFLPGPDHARWTAAPAPGLAPDEVVLRTSYHATLVMGMLCAAALRPGAALPASPVSPASPAS</sequence>